<evidence type="ECO:0000256" key="7">
    <source>
        <dbReference type="ARBA" id="ARBA00022525"/>
    </source>
</evidence>
<accession>Q90504</accession>
<name>Q90504_EPTST</name>
<evidence type="ECO:0000256" key="17">
    <source>
        <dbReference type="ARBA" id="ARBA00032835"/>
    </source>
</evidence>
<comment type="subcellular location">
    <subcellularLocation>
        <location evidence="2">Secreted</location>
    </subcellularLocation>
</comment>
<dbReference type="PRINTS" id="PR00018">
    <property type="entry name" value="KRINGLE"/>
</dbReference>
<dbReference type="GO" id="GO:0006508">
    <property type="term" value="P:proteolysis"/>
    <property type="evidence" value="ECO:0007669"/>
    <property type="project" value="UniProtKB-KW"/>
</dbReference>
<dbReference type="PRINTS" id="PR00722">
    <property type="entry name" value="CHYMOTRYPSIN"/>
</dbReference>
<evidence type="ECO:0000259" key="24">
    <source>
        <dbReference type="PROSITE" id="PS50998"/>
    </source>
</evidence>
<dbReference type="Pfam" id="PF00089">
    <property type="entry name" value="Trypsin"/>
    <property type="match status" value="1"/>
</dbReference>
<dbReference type="PIR" id="I42696">
    <property type="entry name" value="I42696"/>
</dbReference>
<feature type="domain" description="Kringle" evidence="22">
    <location>
        <begin position="224"/>
        <end position="301"/>
    </location>
</feature>
<dbReference type="Pfam" id="PF09396">
    <property type="entry name" value="Thrombin_light"/>
    <property type="match status" value="1"/>
</dbReference>
<evidence type="ECO:0000256" key="6">
    <source>
        <dbReference type="ARBA" id="ARBA00022486"/>
    </source>
</evidence>
<evidence type="ECO:0000256" key="4">
    <source>
        <dbReference type="ARBA" id="ARBA00014840"/>
    </source>
</evidence>
<keyword evidence="13" id="KW-0106">Calcium</keyword>
<evidence type="ECO:0000259" key="22">
    <source>
        <dbReference type="PROSITE" id="PS50070"/>
    </source>
</evidence>
<dbReference type="PROSITE" id="PS50240">
    <property type="entry name" value="TRYPSIN_DOM"/>
    <property type="match status" value="1"/>
</dbReference>
<dbReference type="EMBL" id="M81393">
    <property type="protein sequence ID" value="AAA21620.2"/>
    <property type="molecule type" value="mRNA"/>
</dbReference>
<evidence type="ECO:0000256" key="5">
    <source>
        <dbReference type="ARBA" id="ARBA00022479"/>
    </source>
</evidence>
<feature type="domain" description="Kringle" evidence="22">
    <location>
        <begin position="121"/>
        <end position="200"/>
    </location>
</feature>
<dbReference type="Gene3D" id="2.40.20.10">
    <property type="entry name" value="Plasminogen Kringle 4"/>
    <property type="match status" value="2"/>
</dbReference>
<dbReference type="SUPFAM" id="SSF57440">
    <property type="entry name" value="Kringle-like"/>
    <property type="match status" value="2"/>
</dbReference>
<dbReference type="PROSITE" id="PS50998">
    <property type="entry name" value="GLA_2"/>
    <property type="match status" value="1"/>
</dbReference>
<evidence type="ECO:0000256" key="10">
    <source>
        <dbReference type="ARBA" id="ARBA00022685"/>
    </source>
</evidence>
<dbReference type="PROSITE" id="PS50070">
    <property type="entry name" value="KRINGLE_2"/>
    <property type="match status" value="2"/>
</dbReference>
<organism evidence="25">
    <name type="scientific">Eptatretus stoutii</name>
    <name type="common">Pacific hagfish</name>
    <dbReference type="NCBI Taxonomy" id="7765"/>
    <lineage>
        <taxon>Eukaryota</taxon>
        <taxon>Metazoa</taxon>
        <taxon>Chordata</taxon>
        <taxon>Craniata</taxon>
        <taxon>Vertebrata</taxon>
        <taxon>Cyclostomata</taxon>
        <taxon>Myxini</taxon>
        <taxon>Myxiniformes</taxon>
        <taxon>Myxinidae</taxon>
        <taxon>Eptatretinae</taxon>
        <taxon>Eptatretus</taxon>
    </lineage>
</organism>
<feature type="domain" description="Gla" evidence="24">
    <location>
        <begin position="38"/>
        <end position="84"/>
    </location>
</feature>
<evidence type="ECO:0000256" key="18">
    <source>
        <dbReference type="ARBA" id="ARBA00049579"/>
    </source>
</evidence>
<dbReference type="SMART" id="SM00130">
    <property type="entry name" value="KR"/>
    <property type="match status" value="2"/>
</dbReference>
<keyword evidence="10" id="KW-0165">Cleavage on pair of basic residues</keyword>
<feature type="domain" description="Peptidase S1" evidence="23">
    <location>
        <begin position="369"/>
        <end position="623"/>
    </location>
</feature>
<comment type="catalytic activity">
    <reaction evidence="1">
        <text>Selective cleavage of Arg-|-Gly bonds in fibrinogen to form fibrin and release fibrinopeptides A and B.</text>
        <dbReference type="EC" id="3.4.21.5"/>
    </reaction>
</comment>
<dbReference type="SUPFAM" id="SSF50494">
    <property type="entry name" value="Trypsin-like serine proteases"/>
    <property type="match status" value="1"/>
</dbReference>
<keyword evidence="5" id="KW-0301">Gamma-carboxyglutamic acid</keyword>
<dbReference type="SMR" id="Q90504"/>
<keyword evidence="8 19" id="KW-0420">Kringle</keyword>
<comment type="function">
    <text evidence="18">Thrombin, which cleaves bonds after Arg and Lys, converts fibrinogen to fibrin and activates factors V, VII, VIII, XIII, and, in complex with thrombomodulin, protein C. Functions in blood homeostasis, inflammation and wound healing. Activates coagulation factor XI (F11); activation is promoted by the contact with negatively charged surfaces. Triggers the production of pro-inflammatory cytokines, such as MCP-1/CCL2 and IL8/CXCL8, in endothelial cells.</text>
</comment>
<keyword evidence="16" id="KW-0325">Glycoprotein</keyword>
<dbReference type="InterPro" id="IPR003966">
    <property type="entry name" value="Prothrombin/thrombin"/>
</dbReference>
<evidence type="ECO:0000256" key="14">
    <source>
        <dbReference type="ARBA" id="ARBA00023145"/>
    </source>
</evidence>
<keyword evidence="21" id="KW-0732">Signal</keyword>
<evidence type="ECO:0000256" key="15">
    <source>
        <dbReference type="ARBA" id="ARBA00023157"/>
    </source>
</evidence>
<dbReference type="Pfam" id="PF00594">
    <property type="entry name" value="Gla"/>
    <property type="match status" value="1"/>
</dbReference>
<dbReference type="GO" id="GO:0005615">
    <property type="term" value="C:extracellular space"/>
    <property type="evidence" value="ECO:0007669"/>
    <property type="project" value="TreeGrafter"/>
</dbReference>
<dbReference type="FunFam" id="2.40.10.10:FF:000085">
    <property type="entry name" value="Prothrombin"/>
    <property type="match status" value="1"/>
</dbReference>
<comment type="caution">
    <text evidence="19">Lacks conserved residue(s) required for the propagation of feature annotation.</text>
</comment>
<dbReference type="InterPro" id="IPR035972">
    <property type="entry name" value="GLA-like_dom_SF"/>
</dbReference>
<evidence type="ECO:0000256" key="16">
    <source>
        <dbReference type="ARBA" id="ARBA00023180"/>
    </source>
</evidence>
<keyword evidence="11 20" id="KW-0378">Hydrolase</keyword>
<dbReference type="Gene3D" id="4.10.140.10">
    <property type="entry name" value="Thrombin light chain domain"/>
    <property type="match status" value="1"/>
</dbReference>
<reference evidence="25" key="3">
    <citation type="submission" date="2007-03" db="EMBL/GenBank/DDBJ databases">
        <authorList>
            <person name="Banfield D.K."/>
        </authorList>
    </citation>
    <scope>NUCLEOTIDE SEQUENCE</scope>
    <source>
        <tissue evidence="25">Liver</tissue>
    </source>
</reference>
<dbReference type="InterPro" id="IPR009003">
    <property type="entry name" value="Peptidase_S1_PA"/>
</dbReference>
<dbReference type="PROSITE" id="PS00011">
    <property type="entry name" value="GLA_1"/>
    <property type="match status" value="1"/>
</dbReference>
<dbReference type="InterPro" id="IPR013806">
    <property type="entry name" value="Kringle-like"/>
</dbReference>
<dbReference type="PRINTS" id="PR00001">
    <property type="entry name" value="GLABLOOD"/>
</dbReference>
<reference evidence="25" key="1">
    <citation type="journal article" date="1992" name="Proc. Natl. Acad. Sci. U.S.A.">
        <title>Partial characterization of vertebrate prothrombin cDNAs: amplification and sequence analysis of the B chain of thrombin from nine different species.</title>
        <authorList>
            <person name="Banfield D.K."/>
            <person name="Macgillivray R.T."/>
        </authorList>
    </citation>
    <scope>NUCLEOTIDE SEQUENCE</scope>
    <source>
        <tissue evidence="25">Liver</tissue>
    </source>
</reference>
<dbReference type="InterPro" id="IPR033116">
    <property type="entry name" value="TRYPSIN_SER"/>
</dbReference>
<evidence type="ECO:0000313" key="25">
    <source>
        <dbReference type="EMBL" id="AAA21620.2"/>
    </source>
</evidence>
<dbReference type="InterPro" id="IPR017857">
    <property type="entry name" value="Coagulation_fac-like_Gla_dom"/>
</dbReference>
<keyword evidence="15" id="KW-1015">Disulfide bond</keyword>
<dbReference type="GO" id="GO:0007596">
    <property type="term" value="P:blood coagulation"/>
    <property type="evidence" value="ECO:0007669"/>
    <property type="project" value="InterPro"/>
</dbReference>
<feature type="signal peptide" evidence="21">
    <location>
        <begin position="1"/>
        <end position="21"/>
    </location>
</feature>
<dbReference type="Gene3D" id="2.40.10.10">
    <property type="entry name" value="Trypsin-like serine proteases"/>
    <property type="match status" value="2"/>
</dbReference>
<sequence length="628" mass="72100">MARILELVLFIVTVNVLCGHAVFLDSEEAKSLLQRTRRENSLFEETRQGNLERECVEEQCDKEEAREVFENNEKVDHFWEYYEACRQFGTGTSNFRWCLQNCNDRNISVSQDRLQRCIEGTCLVGIGLFYKGNASVTRSGIECQHWHSRFPHQPELNPIDHPHLNLEENFCRNPDESPEGPWCYTRDPTVQREACAVLKCGEDPPPEYMKPSIQVARTRAEDVPCVRREGRDYRGDLNITWTGKPCLPWRGSYSNFLPSQFTTAGLTSNYCRNPDGDSEGVWCYTKGVEGTDVDYCQLNYCESGDIFEVGTDEVQLSGRSEGAAEKTLFFNPKTFGNGEEECGKRPMFELQQKNDRSEDELIRSYDGRVVHGDNAELGVAPWQVMLYRKRPQGMLCGASLISDKWVLTAAHCILYPPWGKNFSHNDLVVRVGKHFRAAHEKNQEQIAAIKKKIILHPRYDWKENLNRDIALILLKRPVHFTKYVAPVCLPESAVARKLMRAGYKGRVTGWGNLQEMWSLSSKVHPRVLQLINLPIVDTRTCHDSTTIKITRNMFCAGYSPEDMKRGDPCEGDSGGPFVMKNPEQNRWYQVGIVSWGEGCDKDGKYGFYTHLFRMLRWLKKIVNREGAR</sequence>
<evidence type="ECO:0000256" key="8">
    <source>
        <dbReference type="ARBA" id="ARBA00022572"/>
    </source>
</evidence>
<dbReference type="InterPro" id="IPR018992">
    <property type="entry name" value="Thrombin_light_chain"/>
</dbReference>
<dbReference type="InterPro" id="IPR043504">
    <property type="entry name" value="Peptidase_S1_PA_chymotrypsin"/>
</dbReference>
<evidence type="ECO:0000256" key="11">
    <source>
        <dbReference type="ARBA" id="ARBA00022801"/>
    </source>
</evidence>
<dbReference type="CDD" id="cd00108">
    <property type="entry name" value="KR"/>
    <property type="match status" value="2"/>
</dbReference>
<keyword evidence="14" id="KW-0865">Zymogen</keyword>
<dbReference type="FunFam" id="4.10.740.10:FF:000001">
    <property type="entry name" value="vitamin K-dependent protein S"/>
    <property type="match status" value="1"/>
</dbReference>
<keyword evidence="6" id="KW-0011">Acute phase</keyword>
<dbReference type="CDD" id="cd00190">
    <property type="entry name" value="Tryp_SPc"/>
    <property type="match status" value="1"/>
</dbReference>
<dbReference type="InterPro" id="IPR018056">
    <property type="entry name" value="Kringle_CS"/>
</dbReference>
<evidence type="ECO:0000256" key="12">
    <source>
        <dbReference type="ARBA" id="ARBA00022825"/>
    </source>
</evidence>
<evidence type="ECO:0000259" key="23">
    <source>
        <dbReference type="PROSITE" id="PS50240"/>
    </source>
</evidence>
<dbReference type="InterPro" id="IPR038178">
    <property type="entry name" value="Kringle_sf"/>
</dbReference>
<evidence type="ECO:0000256" key="21">
    <source>
        <dbReference type="SAM" id="SignalP"/>
    </source>
</evidence>
<dbReference type="InterPro" id="IPR000294">
    <property type="entry name" value="GLA_domain"/>
</dbReference>
<evidence type="ECO:0000256" key="19">
    <source>
        <dbReference type="PROSITE-ProRule" id="PRU00121"/>
    </source>
</evidence>
<dbReference type="PRINTS" id="PR01505">
    <property type="entry name" value="PROTHROMBIN"/>
</dbReference>
<keyword evidence="7" id="KW-0964">Secreted</keyword>
<dbReference type="InterPro" id="IPR037111">
    <property type="entry name" value="Thrombin_light_chain_sf"/>
</dbReference>
<dbReference type="EC" id="3.4.21.5" evidence="3"/>
<dbReference type="SUPFAM" id="SSF57630">
    <property type="entry name" value="GLA-domain"/>
    <property type="match status" value="1"/>
</dbReference>
<evidence type="ECO:0000256" key="9">
    <source>
        <dbReference type="ARBA" id="ARBA00022670"/>
    </source>
</evidence>
<feature type="chain" id="PRO_5004320675" description="Prothrombin" evidence="21">
    <location>
        <begin position="22"/>
        <end position="628"/>
    </location>
</feature>
<dbReference type="FunFam" id="2.40.10.10:FF:000068">
    <property type="entry name" value="transmembrane protease serine 2"/>
    <property type="match status" value="1"/>
</dbReference>
<evidence type="ECO:0000256" key="3">
    <source>
        <dbReference type="ARBA" id="ARBA00012174"/>
    </source>
</evidence>
<dbReference type="Pfam" id="PF00051">
    <property type="entry name" value="Kringle"/>
    <property type="match status" value="2"/>
</dbReference>
<reference evidence="25" key="2">
    <citation type="journal article" date="1994" name="J. Mol. Evol.">
        <title>Evolution of prothrombin: isolation and characterization of the cDNAs encoding chicken and hagfish prothrombin.</title>
        <authorList>
            <person name="Banfield D.K."/>
            <person name="Irwin D.M."/>
            <person name="Walz D.A."/>
            <person name="MacGillivray R.T."/>
        </authorList>
    </citation>
    <scope>NUCLEOTIDE SEQUENCE</scope>
    <source>
        <tissue evidence="25">Liver</tissue>
    </source>
</reference>
<protein>
    <recommendedName>
        <fullName evidence="4">Prothrombin</fullName>
        <ecNumber evidence="3">3.4.21.5</ecNumber>
    </recommendedName>
    <alternativeName>
        <fullName evidence="17">Coagulation factor II</fullName>
    </alternativeName>
</protein>
<dbReference type="SMART" id="SM00069">
    <property type="entry name" value="GLA"/>
    <property type="match status" value="1"/>
</dbReference>
<evidence type="ECO:0000256" key="13">
    <source>
        <dbReference type="ARBA" id="ARBA00022837"/>
    </source>
</evidence>
<evidence type="ECO:0000256" key="1">
    <source>
        <dbReference type="ARBA" id="ARBA00001621"/>
    </source>
</evidence>
<dbReference type="PANTHER" id="PTHR24278">
    <property type="entry name" value="COAGULATION FACTOR"/>
    <property type="match status" value="1"/>
</dbReference>
<evidence type="ECO:0000256" key="20">
    <source>
        <dbReference type="RuleBase" id="RU363034"/>
    </source>
</evidence>
<dbReference type="PROSITE" id="PS00135">
    <property type="entry name" value="TRYPSIN_SER"/>
    <property type="match status" value="1"/>
</dbReference>
<dbReference type="SMART" id="SM00020">
    <property type="entry name" value="Tryp_SPc"/>
    <property type="match status" value="1"/>
</dbReference>
<dbReference type="GO" id="GO:0005509">
    <property type="term" value="F:calcium ion binding"/>
    <property type="evidence" value="ECO:0007669"/>
    <property type="project" value="InterPro"/>
</dbReference>
<proteinExistence type="evidence at transcript level"/>
<dbReference type="AlphaFoldDB" id="Q90504"/>
<dbReference type="InterPro" id="IPR018114">
    <property type="entry name" value="TRYPSIN_HIS"/>
</dbReference>
<dbReference type="PANTHER" id="PTHR24278:SF40">
    <property type="entry name" value="COAGULATION FACTOR VII-LIKE"/>
    <property type="match status" value="1"/>
</dbReference>
<keyword evidence="9 20" id="KW-0645">Protease</keyword>
<evidence type="ECO:0000256" key="2">
    <source>
        <dbReference type="ARBA" id="ARBA00004613"/>
    </source>
</evidence>
<dbReference type="InterPro" id="IPR050442">
    <property type="entry name" value="Peptidase_S1_coag_factors"/>
</dbReference>
<dbReference type="GO" id="GO:0004252">
    <property type="term" value="F:serine-type endopeptidase activity"/>
    <property type="evidence" value="ECO:0007669"/>
    <property type="project" value="UniProtKB-EC"/>
</dbReference>
<dbReference type="PROSITE" id="PS00021">
    <property type="entry name" value="KRINGLE_1"/>
    <property type="match status" value="2"/>
</dbReference>
<dbReference type="InterPro" id="IPR000001">
    <property type="entry name" value="Kringle"/>
</dbReference>
<dbReference type="PROSITE" id="PS00134">
    <property type="entry name" value="TRYPSIN_HIS"/>
    <property type="match status" value="1"/>
</dbReference>
<dbReference type="Gene3D" id="4.10.740.10">
    <property type="entry name" value="Coagulation Factor IX"/>
    <property type="match status" value="1"/>
</dbReference>
<dbReference type="GO" id="GO:0006953">
    <property type="term" value="P:acute-phase response"/>
    <property type="evidence" value="ECO:0007669"/>
    <property type="project" value="UniProtKB-KW"/>
</dbReference>
<dbReference type="InterPro" id="IPR001314">
    <property type="entry name" value="Peptidase_S1A"/>
</dbReference>
<keyword evidence="12 20" id="KW-0720">Serine protease</keyword>
<dbReference type="InterPro" id="IPR001254">
    <property type="entry name" value="Trypsin_dom"/>
</dbReference>